<dbReference type="RefSeq" id="WP_188749251.1">
    <property type="nucleotide sequence ID" value="NZ_BMIJ01000005.1"/>
</dbReference>
<dbReference type="Pfam" id="PF06945">
    <property type="entry name" value="DUF1289"/>
    <property type="match status" value="1"/>
</dbReference>
<protein>
    <recommendedName>
        <fullName evidence="3">DUF1289 domain-containing protein</fullName>
    </recommendedName>
</protein>
<dbReference type="InterPro" id="IPR010710">
    <property type="entry name" value="DUF1289"/>
</dbReference>
<evidence type="ECO:0008006" key="3">
    <source>
        <dbReference type="Google" id="ProtNLM"/>
    </source>
</evidence>
<organism evidence="1 2">
    <name type="scientific">Marinobacterium zhoushanense</name>
    <dbReference type="NCBI Taxonomy" id="1679163"/>
    <lineage>
        <taxon>Bacteria</taxon>
        <taxon>Pseudomonadati</taxon>
        <taxon>Pseudomonadota</taxon>
        <taxon>Gammaproteobacteria</taxon>
        <taxon>Oceanospirillales</taxon>
        <taxon>Oceanospirillaceae</taxon>
        <taxon>Marinobacterium</taxon>
    </lineage>
</organism>
<dbReference type="PANTHER" id="PTHR35175">
    <property type="entry name" value="DUF1289 DOMAIN-CONTAINING PROTEIN"/>
    <property type="match status" value="1"/>
</dbReference>
<dbReference type="Proteomes" id="UP000629025">
    <property type="component" value="Unassembled WGS sequence"/>
</dbReference>
<comment type="caution">
    <text evidence="1">The sequence shown here is derived from an EMBL/GenBank/DDBJ whole genome shotgun (WGS) entry which is preliminary data.</text>
</comment>
<accession>A0ABQ1KHY1</accession>
<reference evidence="2" key="1">
    <citation type="journal article" date="2019" name="Int. J. Syst. Evol. Microbiol.">
        <title>The Global Catalogue of Microorganisms (GCM) 10K type strain sequencing project: providing services to taxonomists for standard genome sequencing and annotation.</title>
        <authorList>
            <consortium name="The Broad Institute Genomics Platform"/>
            <consortium name="The Broad Institute Genome Sequencing Center for Infectious Disease"/>
            <person name="Wu L."/>
            <person name="Ma J."/>
        </authorList>
    </citation>
    <scope>NUCLEOTIDE SEQUENCE [LARGE SCALE GENOMIC DNA]</scope>
    <source>
        <strain evidence="2">CGMCC 1.15341</strain>
    </source>
</reference>
<dbReference type="EMBL" id="BMIJ01000005">
    <property type="protein sequence ID" value="GGB99704.1"/>
    <property type="molecule type" value="Genomic_DNA"/>
</dbReference>
<name>A0ABQ1KHY1_9GAMM</name>
<dbReference type="PANTHER" id="PTHR35175:SF2">
    <property type="entry name" value="DUF1289 DOMAIN-CONTAINING PROTEIN"/>
    <property type="match status" value="1"/>
</dbReference>
<proteinExistence type="predicted"/>
<evidence type="ECO:0000313" key="1">
    <source>
        <dbReference type="EMBL" id="GGB99704.1"/>
    </source>
</evidence>
<gene>
    <name evidence="1" type="ORF">GCM10011352_27390</name>
</gene>
<evidence type="ECO:0000313" key="2">
    <source>
        <dbReference type="Proteomes" id="UP000629025"/>
    </source>
</evidence>
<keyword evidence="2" id="KW-1185">Reference proteome</keyword>
<sequence>MSEVSRTPAVRSPCVGVCVLDEDDLCTACCRSGLEIADWGAMSDAEKRAVWALIRRREQGERGI</sequence>